<dbReference type="OrthoDB" id="5404599at2759"/>
<protein>
    <submittedName>
        <fullName evidence="2">Phosphotransferase family</fullName>
    </submittedName>
</protein>
<dbReference type="PANTHER" id="PTHR21310:SF54">
    <property type="entry name" value="AMINOGLYCOSIDE PHOSPHOTRANSFERASE DOMAIN-CONTAINING PROTEIN"/>
    <property type="match status" value="1"/>
</dbReference>
<dbReference type="InterPro" id="IPR002575">
    <property type="entry name" value="Aminoglycoside_PTrfase"/>
</dbReference>
<dbReference type="GO" id="GO:0016740">
    <property type="term" value="F:transferase activity"/>
    <property type="evidence" value="ECO:0007669"/>
    <property type="project" value="UniProtKB-KW"/>
</dbReference>
<dbReference type="AlphaFoldDB" id="A0A395SNS2"/>
<dbReference type="SUPFAM" id="SSF56112">
    <property type="entry name" value="Protein kinase-like (PK-like)"/>
    <property type="match status" value="1"/>
</dbReference>
<evidence type="ECO:0000313" key="2">
    <source>
        <dbReference type="EMBL" id="RGP73709.1"/>
    </source>
</evidence>
<proteinExistence type="predicted"/>
<feature type="domain" description="Aminoglycoside phosphotransferase" evidence="1">
    <location>
        <begin position="34"/>
        <end position="96"/>
    </location>
</feature>
<evidence type="ECO:0000313" key="3">
    <source>
        <dbReference type="Proteomes" id="UP000266234"/>
    </source>
</evidence>
<organism evidence="2 3">
    <name type="scientific">Fusarium longipes</name>
    <dbReference type="NCBI Taxonomy" id="694270"/>
    <lineage>
        <taxon>Eukaryota</taxon>
        <taxon>Fungi</taxon>
        <taxon>Dikarya</taxon>
        <taxon>Ascomycota</taxon>
        <taxon>Pezizomycotina</taxon>
        <taxon>Sordariomycetes</taxon>
        <taxon>Hypocreomycetidae</taxon>
        <taxon>Hypocreales</taxon>
        <taxon>Nectriaceae</taxon>
        <taxon>Fusarium</taxon>
    </lineage>
</organism>
<evidence type="ECO:0000259" key="1">
    <source>
        <dbReference type="Pfam" id="PF01636"/>
    </source>
</evidence>
<accession>A0A395SNS2</accession>
<sequence>MSISGGEGKTPLTDYFVAQKRERCGPYLGINAVRDFHTACRINIEEDVPIRFTHSDLSPPNILISPGPNPKVVGIIDFGQAGWLPSYWEYAKATRSGIVEANFDFGLQEEWTEVYLPKIHDIPKEEWFDQWILFYLRNI</sequence>
<keyword evidence="2" id="KW-0808">Transferase</keyword>
<name>A0A395SNS2_9HYPO</name>
<dbReference type="Gene3D" id="3.90.1200.10">
    <property type="match status" value="1"/>
</dbReference>
<dbReference type="Pfam" id="PF01636">
    <property type="entry name" value="APH"/>
    <property type="match status" value="1"/>
</dbReference>
<comment type="caution">
    <text evidence="2">The sequence shown here is derived from an EMBL/GenBank/DDBJ whole genome shotgun (WGS) entry which is preliminary data.</text>
</comment>
<dbReference type="EMBL" id="PXOG01000137">
    <property type="protein sequence ID" value="RGP73709.1"/>
    <property type="molecule type" value="Genomic_DNA"/>
</dbReference>
<dbReference type="Proteomes" id="UP000266234">
    <property type="component" value="Unassembled WGS sequence"/>
</dbReference>
<dbReference type="InterPro" id="IPR011009">
    <property type="entry name" value="Kinase-like_dom_sf"/>
</dbReference>
<reference evidence="2 3" key="1">
    <citation type="journal article" date="2018" name="PLoS Pathog.">
        <title>Evolution of structural diversity of trichothecenes, a family of toxins produced by plant pathogenic and entomopathogenic fungi.</title>
        <authorList>
            <person name="Proctor R.H."/>
            <person name="McCormick S.P."/>
            <person name="Kim H.S."/>
            <person name="Cardoza R.E."/>
            <person name="Stanley A.M."/>
            <person name="Lindo L."/>
            <person name="Kelly A."/>
            <person name="Brown D.W."/>
            <person name="Lee T."/>
            <person name="Vaughan M.M."/>
            <person name="Alexander N.J."/>
            <person name="Busman M."/>
            <person name="Gutierrez S."/>
        </authorList>
    </citation>
    <scope>NUCLEOTIDE SEQUENCE [LARGE SCALE GENOMIC DNA]</scope>
    <source>
        <strain evidence="2 3">NRRL 20695</strain>
    </source>
</reference>
<dbReference type="PANTHER" id="PTHR21310">
    <property type="entry name" value="AMINOGLYCOSIDE PHOSPHOTRANSFERASE-RELATED-RELATED"/>
    <property type="match status" value="1"/>
</dbReference>
<keyword evidence="3" id="KW-1185">Reference proteome</keyword>
<gene>
    <name evidence="2" type="ORF">FLONG3_6257</name>
</gene>
<dbReference type="InterPro" id="IPR051678">
    <property type="entry name" value="AGP_Transferase"/>
</dbReference>